<feature type="compositionally biased region" description="Basic and acidic residues" evidence="1">
    <location>
        <begin position="112"/>
        <end position="121"/>
    </location>
</feature>
<name>A0A835YWT8_9STRA</name>
<dbReference type="AlphaFoldDB" id="A0A835YWT8"/>
<protein>
    <recommendedName>
        <fullName evidence="2">R3H domain-containing protein</fullName>
    </recommendedName>
</protein>
<dbReference type="PROSITE" id="PS51061">
    <property type="entry name" value="R3H"/>
    <property type="match status" value="1"/>
</dbReference>
<dbReference type="Gene3D" id="3.30.1370.50">
    <property type="entry name" value="R3H-like domain"/>
    <property type="match status" value="1"/>
</dbReference>
<evidence type="ECO:0000256" key="1">
    <source>
        <dbReference type="SAM" id="MobiDB-lite"/>
    </source>
</evidence>
<reference evidence="3" key="1">
    <citation type="submission" date="2021-02" db="EMBL/GenBank/DDBJ databases">
        <title>First Annotated Genome of the Yellow-green Alga Tribonema minus.</title>
        <authorList>
            <person name="Mahan K.M."/>
        </authorList>
    </citation>
    <scope>NUCLEOTIDE SEQUENCE</scope>
    <source>
        <strain evidence="3">UTEX B ZZ1240</strain>
    </source>
</reference>
<gene>
    <name evidence="3" type="ORF">JKP88DRAFT_273115</name>
</gene>
<feature type="region of interest" description="Disordered" evidence="1">
    <location>
        <begin position="75"/>
        <end position="121"/>
    </location>
</feature>
<keyword evidence="4" id="KW-1185">Reference proteome</keyword>
<dbReference type="SUPFAM" id="SSF82708">
    <property type="entry name" value="R3H domain"/>
    <property type="match status" value="1"/>
</dbReference>
<dbReference type="Proteomes" id="UP000664859">
    <property type="component" value="Unassembled WGS sequence"/>
</dbReference>
<comment type="caution">
    <text evidence="3">The sequence shown here is derived from an EMBL/GenBank/DDBJ whole genome shotgun (WGS) entry which is preliminary data.</text>
</comment>
<dbReference type="CDD" id="cd02325">
    <property type="entry name" value="R3H"/>
    <property type="match status" value="1"/>
</dbReference>
<sequence>MGDRSAAATAWAAFIAATERPRPWFSRRAEELNAALGDLVTSADVALVFAVLSPYERAWVHRRCEETSLLHESAAGEEQRKALTVSKPDDWTLPERPRVPAQRPRRKRRRREHDDEQEHEMRRARIDAWREDCITCGTTLNAFGALITWRGWGPMCAACVEADDELNAYKWEFAECMM</sequence>
<feature type="domain" description="R3H" evidence="2">
    <location>
        <begin position="26"/>
        <end position="89"/>
    </location>
</feature>
<accession>A0A835YWT8</accession>
<feature type="compositionally biased region" description="Basic and acidic residues" evidence="1">
    <location>
        <begin position="77"/>
        <end position="98"/>
    </location>
</feature>
<dbReference type="GO" id="GO:0003676">
    <property type="term" value="F:nucleic acid binding"/>
    <property type="evidence" value="ECO:0007669"/>
    <property type="project" value="UniProtKB-UniRule"/>
</dbReference>
<evidence type="ECO:0000313" key="4">
    <source>
        <dbReference type="Proteomes" id="UP000664859"/>
    </source>
</evidence>
<evidence type="ECO:0000313" key="3">
    <source>
        <dbReference type="EMBL" id="KAG5183137.1"/>
    </source>
</evidence>
<organism evidence="3 4">
    <name type="scientific">Tribonema minus</name>
    <dbReference type="NCBI Taxonomy" id="303371"/>
    <lineage>
        <taxon>Eukaryota</taxon>
        <taxon>Sar</taxon>
        <taxon>Stramenopiles</taxon>
        <taxon>Ochrophyta</taxon>
        <taxon>PX clade</taxon>
        <taxon>Xanthophyceae</taxon>
        <taxon>Tribonematales</taxon>
        <taxon>Tribonemataceae</taxon>
        <taxon>Tribonema</taxon>
    </lineage>
</organism>
<proteinExistence type="predicted"/>
<dbReference type="InterPro" id="IPR036867">
    <property type="entry name" value="R3H_dom_sf"/>
</dbReference>
<dbReference type="InterPro" id="IPR001374">
    <property type="entry name" value="R3H_dom"/>
</dbReference>
<evidence type="ECO:0000259" key="2">
    <source>
        <dbReference type="PROSITE" id="PS51061"/>
    </source>
</evidence>
<dbReference type="EMBL" id="JAFCMP010000223">
    <property type="protein sequence ID" value="KAG5183137.1"/>
    <property type="molecule type" value="Genomic_DNA"/>
</dbReference>